<evidence type="ECO:0000313" key="7">
    <source>
        <dbReference type="Proteomes" id="UP001172673"/>
    </source>
</evidence>
<keyword evidence="4" id="KW-0472">Membrane</keyword>
<evidence type="ECO:0000259" key="5">
    <source>
        <dbReference type="Pfam" id="PF01755"/>
    </source>
</evidence>
<feature type="transmembrane region" description="Helical" evidence="4">
    <location>
        <begin position="12"/>
        <end position="31"/>
    </location>
</feature>
<dbReference type="Proteomes" id="UP001172673">
    <property type="component" value="Unassembled WGS sequence"/>
</dbReference>
<keyword evidence="7" id="KW-1185">Reference proteome</keyword>
<evidence type="ECO:0000256" key="1">
    <source>
        <dbReference type="ARBA" id="ARBA00006721"/>
    </source>
</evidence>
<dbReference type="Pfam" id="PF01755">
    <property type="entry name" value="Glyco_transf_25"/>
    <property type="match status" value="1"/>
</dbReference>
<feature type="domain" description="Glycosyl transferase family 25" evidence="5">
    <location>
        <begin position="77"/>
        <end position="169"/>
    </location>
</feature>
<evidence type="ECO:0000313" key="6">
    <source>
        <dbReference type="EMBL" id="KAJ9601863.1"/>
    </source>
</evidence>
<accession>A0AA38TX39</accession>
<dbReference type="GO" id="GO:0016740">
    <property type="term" value="F:transferase activity"/>
    <property type="evidence" value="ECO:0007669"/>
    <property type="project" value="UniProtKB-KW"/>
</dbReference>
<proteinExistence type="inferred from homology"/>
<comment type="similarity">
    <text evidence="1">Belongs to the glycosyltransferase 25 family.</text>
</comment>
<dbReference type="InterPro" id="IPR050757">
    <property type="entry name" value="Collagen_mod_GT25"/>
</dbReference>
<keyword evidence="4" id="KW-1133">Transmembrane helix</keyword>
<comment type="caution">
    <text evidence="6">The sequence shown here is derived from an EMBL/GenBank/DDBJ whole genome shotgun (WGS) entry which is preliminary data.</text>
</comment>
<protein>
    <recommendedName>
        <fullName evidence="5">Glycosyl transferase family 25 domain-containing protein</fullName>
    </recommendedName>
</protein>
<keyword evidence="4" id="KW-0812">Transmembrane</keyword>
<dbReference type="PANTHER" id="PTHR10730:SF53">
    <property type="entry name" value="GLYCOSYLTRANSFERASE 25 FAMILY MEMBER"/>
    <property type="match status" value="1"/>
</dbReference>
<reference evidence="6" key="1">
    <citation type="submission" date="2022-10" db="EMBL/GenBank/DDBJ databases">
        <title>Culturing micro-colonial fungi from biological soil crusts in the Mojave desert and describing Neophaeococcomyces mojavensis, and introducing the new genera and species Taxawa tesnikishii.</title>
        <authorList>
            <person name="Kurbessoian T."/>
            <person name="Stajich J.E."/>
        </authorList>
    </citation>
    <scope>NUCLEOTIDE SEQUENCE</scope>
    <source>
        <strain evidence="6">TK_41</strain>
    </source>
</reference>
<dbReference type="EMBL" id="JAPDRK010000034">
    <property type="protein sequence ID" value="KAJ9601863.1"/>
    <property type="molecule type" value="Genomic_DNA"/>
</dbReference>
<gene>
    <name evidence="6" type="ORF">H2200_013636</name>
</gene>
<dbReference type="PANTHER" id="PTHR10730">
    <property type="entry name" value="PROCOLLAGEN-LYSINE,2-OXOGLUTARATE 5-DIOXYGENASE/GLYCOSYLTRANSFERASE 25 FAMILY MEMBER"/>
    <property type="match status" value="1"/>
</dbReference>
<evidence type="ECO:0000256" key="2">
    <source>
        <dbReference type="ARBA" id="ARBA00022676"/>
    </source>
</evidence>
<dbReference type="InterPro" id="IPR002654">
    <property type="entry name" value="Glyco_trans_25"/>
</dbReference>
<dbReference type="CDD" id="cd06532">
    <property type="entry name" value="Glyco_transf_25"/>
    <property type="match status" value="1"/>
</dbReference>
<keyword evidence="2" id="KW-0328">Glycosyltransferase</keyword>
<sequence length="403" mass="45621">MLARLGGRYKVVVLVASITLFFLFPPFRILFLETHRFLRHTNAFPSHIDYLRAKLTFTKTPLSDSIYQVQNETLGFEEIYLISLPERTDKQDAFAIQAAFSNISYTLVDGVHGDEVSTKALPHTMSQKATIIGCWRAHLNIYQKMVHENVSTALIFEDDADWDVALKHQLVQFARASRFIGGIEDDHVASSPYGDDWDVLWLGHCGTWVLPDDEHRFFVIPHDPTVQPPRLREENVAEPNMSHWRTGHDNGDQTRVVFRSEGAVCTAAYAISQKGARKALYSLSMIPYNAPVDWGIANLCKSKQYDFTCISSWPQLIGVSRPTSHIAKWSDVERGTDFEDEIREGGSHHLMYSVRQNIPEWLNGKTIFRSSHSDVGPPLPIDDIGKATGYAETLTSEQMGSYM</sequence>
<dbReference type="AlphaFoldDB" id="A0AA38TX39"/>
<name>A0AA38TX39_9EURO</name>
<evidence type="ECO:0000256" key="4">
    <source>
        <dbReference type="SAM" id="Phobius"/>
    </source>
</evidence>
<keyword evidence="3" id="KW-0808">Transferase</keyword>
<organism evidence="6 7">
    <name type="scientific">Cladophialophora chaetospira</name>
    <dbReference type="NCBI Taxonomy" id="386627"/>
    <lineage>
        <taxon>Eukaryota</taxon>
        <taxon>Fungi</taxon>
        <taxon>Dikarya</taxon>
        <taxon>Ascomycota</taxon>
        <taxon>Pezizomycotina</taxon>
        <taxon>Eurotiomycetes</taxon>
        <taxon>Chaetothyriomycetidae</taxon>
        <taxon>Chaetothyriales</taxon>
        <taxon>Herpotrichiellaceae</taxon>
        <taxon>Cladophialophora</taxon>
    </lineage>
</organism>
<evidence type="ECO:0000256" key="3">
    <source>
        <dbReference type="ARBA" id="ARBA00022679"/>
    </source>
</evidence>